<accession>A0A8S5SWD6</accession>
<sequence length="380" mass="43923">MSFHTMASRVQYLGGSQLDRIKKNKLRSFRMALKNDYNTRMIRVPNGSVWPCLIRTSSGGRKSDYDRELLSVEFDSGLTPGDTFEILDECSHWMIYLPIETEIAYLRTEIIKCDYTLEVNGKDYWIYCQGPTETDLRWFLKNNINANELNLSGTIYIKKDENTLNFFKRFTRIKIDGHTWEAQVTDSMTVEGILELEIQEYYDNSIEELPEIKKTTPDSAETIIGMTTVKQNTVTGYSIDPLFYSPEIEWKIVGNDRVRIDEVLEKGRICKVKVYPGAIKTFDLCYGNQKLTVKIDWKKPRIQGPVSVYPYDIHKYWIKQKEGQEKDLAEFSINNDMAKITASGDDWCEVEIVNSKKGAFTIFAKGENVDESIDVEIKSL</sequence>
<name>A0A8S5SWD6_9CAUD</name>
<organism evidence="1">
    <name type="scientific">Siphoviridae sp. ctZHD14</name>
    <dbReference type="NCBI Taxonomy" id="2827891"/>
    <lineage>
        <taxon>Viruses</taxon>
        <taxon>Duplodnaviria</taxon>
        <taxon>Heunggongvirae</taxon>
        <taxon>Uroviricota</taxon>
        <taxon>Caudoviricetes</taxon>
    </lineage>
</organism>
<protein>
    <submittedName>
        <fullName evidence="1">Uncharacterized protein</fullName>
    </submittedName>
</protein>
<reference evidence="1" key="1">
    <citation type="journal article" date="2021" name="Proc. Natl. Acad. Sci. U.S.A.">
        <title>A Catalog of Tens of Thousands of Viruses from Human Metagenomes Reveals Hidden Associations with Chronic Diseases.</title>
        <authorList>
            <person name="Tisza M.J."/>
            <person name="Buck C.B."/>
        </authorList>
    </citation>
    <scope>NUCLEOTIDE SEQUENCE</scope>
    <source>
        <strain evidence="1">CtZHD14</strain>
    </source>
</reference>
<dbReference type="EMBL" id="BK032687">
    <property type="protein sequence ID" value="DAF55224.1"/>
    <property type="molecule type" value="Genomic_DNA"/>
</dbReference>
<evidence type="ECO:0000313" key="1">
    <source>
        <dbReference type="EMBL" id="DAF55224.1"/>
    </source>
</evidence>
<proteinExistence type="predicted"/>